<dbReference type="Pfam" id="PF04479">
    <property type="entry name" value="RTA1"/>
    <property type="match status" value="1"/>
</dbReference>
<comment type="subcellular location">
    <subcellularLocation>
        <location evidence="1">Membrane</location>
        <topology evidence="1">Multi-pass membrane protein</topology>
    </subcellularLocation>
</comment>
<dbReference type="PANTHER" id="PTHR31465">
    <property type="entry name" value="PROTEIN RTA1-RELATED"/>
    <property type="match status" value="1"/>
</dbReference>
<name>A0A6A6SYM8_9PLEO</name>
<evidence type="ECO:0000256" key="4">
    <source>
        <dbReference type="ARBA" id="ARBA00023136"/>
    </source>
</evidence>
<dbReference type="PANTHER" id="PTHR31465:SF28">
    <property type="entry name" value="DOMAIN PROTEIN, PUTATIVE-RELATED"/>
    <property type="match status" value="1"/>
</dbReference>
<dbReference type="GO" id="GO:0016020">
    <property type="term" value="C:membrane"/>
    <property type="evidence" value="ECO:0007669"/>
    <property type="project" value="UniProtKB-SubCell"/>
</dbReference>
<feature type="transmembrane region" description="Helical" evidence="5">
    <location>
        <begin position="259"/>
        <end position="279"/>
    </location>
</feature>
<evidence type="ECO:0000313" key="7">
    <source>
        <dbReference type="Proteomes" id="UP000799324"/>
    </source>
</evidence>
<evidence type="ECO:0000256" key="1">
    <source>
        <dbReference type="ARBA" id="ARBA00004141"/>
    </source>
</evidence>
<feature type="transmembrane region" description="Helical" evidence="5">
    <location>
        <begin position="176"/>
        <end position="200"/>
    </location>
</feature>
<protein>
    <submittedName>
        <fullName evidence="6">RTA1-domain-containing protein</fullName>
    </submittedName>
</protein>
<reference evidence="6" key="1">
    <citation type="journal article" date="2020" name="Stud. Mycol.">
        <title>101 Dothideomycetes genomes: a test case for predicting lifestyles and emergence of pathogens.</title>
        <authorList>
            <person name="Haridas S."/>
            <person name="Albert R."/>
            <person name="Binder M."/>
            <person name="Bloem J."/>
            <person name="Labutti K."/>
            <person name="Salamov A."/>
            <person name="Andreopoulos B."/>
            <person name="Baker S."/>
            <person name="Barry K."/>
            <person name="Bills G."/>
            <person name="Bluhm B."/>
            <person name="Cannon C."/>
            <person name="Castanera R."/>
            <person name="Culley D."/>
            <person name="Daum C."/>
            <person name="Ezra D."/>
            <person name="Gonzalez J."/>
            <person name="Henrissat B."/>
            <person name="Kuo A."/>
            <person name="Liang C."/>
            <person name="Lipzen A."/>
            <person name="Lutzoni F."/>
            <person name="Magnuson J."/>
            <person name="Mondo S."/>
            <person name="Nolan M."/>
            <person name="Ohm R."/>
            <person name="Pangilinan J."/>
            <person name="Park H.-J."/>
            <person name="Ramirez L."/>
            <person name="Alfaro M."/>
            <person name="Sun H."/>
            <person name="Tritt A."/>
            <person name="Yoshinaga Y."/>
            <person name="Zwiers L.-H."/>
            <person name="Turgeon B."/>
            <person name="Goodwin S."/>
            <person name="Spatafora J."/>
            <person name="Crous P."/>
            <person name="Grigoriev I."/>
        </authorList>
    </citation>
    <scope>NUCLEOTIDE SEQUENCE</scope>
    <source>
        <strain evidence="6">CBS 122681</strain>
    </source>
</reference>
<keyword evidence="4 5" id="KW-0472">Membrane</keyword>
<keyword evidence="2 5" id="KW-0812">Transmembrane</keyword>
<organism evidence="6 7">
    <name type="scientific">Lophiostoma macrostomum CBS 122681</name>
    <dbReference type="NCBI Taxonomy" id="1314788"/>
    <lineage>
        <taxon>Eukaryota</taxon>
        <taxon>Fungi</taxon>
        <taxon>Dikarya</taxon>
        <taxon>Ascomycota</taxon>
        <taxon>Pezizomycotina</taxon>
        <taxon>Dothideomycetes</taxon>
        <taxon>Pleosporomycetidae</taxon>
        <taxon>Pleosporales</taxon>
        <taxon>Lophiostomataceae</taxon>
        <taxon>Lophiostoma</taxon>
    </lineage>
</organism>
<feature type="transmembrane region" description="Helical" evidence="5">
    <location>
        <begin position="85"/>
        <end position="110"/>
    </location>
</feature>
<feature type="transmembrane region" description="Helical" evidence="5">
    <location>
        <begin position="221"/>
        <end position="239"/>
    </location>
</feature>
<feature type="transmembrane region" description="Helical" evidence="5">
    <location>
        <begin position="130"/>
        <end position="156"/>
    </location>
</feature>
<dbReference type="EMBL" id="MU004428">
    <property type="protein sequence ID" value="KAF2651334.1"/>
    <property type="molecule type" value="Genomic_DNA"/>
</dbReference>
<evidence type="ECO:0000256" key="2">
    <source>
        <dbReference type="ARBA" id="ARBA00022692"/>
    </source>
</evidence>
<sequence length="332" mass="37481">VRAENADINPYVYESIYPLAVGGAVIFSLIALTHCVIFFRGKTWFFWAMLVGVLMESVGFAARAISINDLQNHQLSNTGAWAFFIGYLALILAPSFIAAACYATFGRIVWWVAPVTERSFRVLWCPPRFITIFFVAFDLGSFFIQLIGASSVGSASLDKSLGASERDKRTRDGQSILKFGLVLQLICFGIFTVIGIRFIAISRRWSEIPLRHGAPHVQWQRLNWTVNISAFLIMVRAIYRIFDFTGNRGSPSYAQSHEWTFWLFDALPVLAVIVGFVIYHPARYLPSNFLSLRLHKRGLQKVEQSSPPDYLYVGPNTSLVEGIQLEQRHVLS</sequence>
<gene>
    <name evidence="6" type="ORF">K491DRAFT_729600</name>
</gene>
<proteinExistence type="predicted"/>
<dbReference type="AlphaFoldDB" id="A0A6A6SYM8"/>
<keyword evidence="7" id="KW-1185">Reference proteome</keyword>
<feature type="transmembrane region" description="Helical" evidence="5">
    <location>
        <begin position="16"/>
        <end position="37"/>
    </location>
</feature>
<evidence type="ECO:0000313" key="6">
    <source>
        <dbReference type="EMBL" id="KAF2651334.1"/>
    </source>
</evidence>
<dbReference type="Proteomes" id="UP000799324">
    <property type="component" value="Unassembled WGS sequence"/>
</dbReference>
<dbReference type="OrthoDB" id="3358017at2759"/>
<accession>A0A6A6SYM8</accession>
<evidence type="ECO:0000256" key="5">
    <source>
        <dbReference type="SAM" id="Phobius"/>
    </source>
</evidence>
<evidence type="ECO:0000256" key="3">
    <source>
        <dbReference type="ARBA" id="ARBA00022989"/>
    </source>
</evidence>
<keyword evidence="3 5" id="KW-1133">Transmembrane helix</keyword>
<feature type="transmembrane region" description="Helical" evidence="5">
    <location>
        <begin position="44"/>
        <end position="65"/>
    </location>
</feature>
<dbReference type="InterPro" id="IPR007568">
    <property type="entry name" value="RTA1"/>
</dbReference>
<feature type="non-terminal residue" evidence="6">
    <location>
        <position position="1"/>
    </location>
</feature>